<comment type="caution">
    <text evidence="1">The sequence shown here is derived from an EMBL/GenBank/DDBJ whole genome shotgun (WGS) entry which is preliminary data.</text>
</comment>
<dbReference type="AlphaFoldDB" id="A0A842J776"/>
<dbReference type="RefSeq" id="WP_185899208.1">
    <property type="nucleotide sequence ID" value="NZ_JACLZK010000002.1"/>
</dbReference>
<dbReference type="Proteomes" id="UP000552683">
    <property type="component" value="Unassembled WGS sequence"/>
</dbReference>
<name>A0A842J776_9BACT</name>
<reference evidence="1 2" key="1">
    <citation type="submission" date="2020-08" db="EMBL/GenBank/DDBJ databases">
        <title>Complete genome and description of Campylobacter massiliensis Marseille-Q3452 sp. nov.</title>
        <authorList>
            <person name="Antezack A."/>
        </authorList>
    </citation>
    <scope>NUCLEOTIDE SEQUENCE [LARGE SCALE GENOMIC DNA]</scope>
    <source>
        <strain evidence="1 2">Marseille-Q3452</strain>
    </source>
</reference>
<evidence type="ECO:0000313" key="1">
    <source>
        <dbReference type="EMBL" id="MBC2883667.1"/>
    </source>
</evidence>
<accession>A0A842J776</accession>
<proteinExistence type="predicted"/>
<gene>
    <name evidence="1" type="ORF">H7R39_10465</name>
</gene>
<organism evidence="1 2">
    <name type="scientific">Campylobacter massiliensis</name>
    <dbReference type="NCBI Taxonomy" id="2762557"/>
    <lineage>
        <taxon>Bacteria</taxon>
        <taxon>Pseudomonadati</taxon>
        <taxon>Campylobacterota</taxon>
        <taxon>Epsilonproteobacteria</taxon>
        <taxon>Campylobacterales</taxon>
        <taxon>Campylobacteraceae</taxon>
        <taxon>Campylobacter</taxon>
    </lineage>
</organism>
<sequence length="275" mass="32788">MKFRKYKFKILAAVILFCAIFVRIVPDYSTSQGSSVVTIFSYYKYQKGYCLKENRALSNEELLQNAAINYFKRYHDYEILRNTIIDEHDIKNFGHSFYTASVSKLYLIGDFNEENWFDFLVENTDRKSFDYEIKDKTQIDISDLSKYFVYKDEILGFKKPIILSEEKNPLHGGKMFLEKSFLIKENKFFVNYARPGYISWYIELNNKEDLTKIKSKENLMRIKSGYENLESFNEVLAYTHMKHLRRKFLYDNCGNINFDIKVPARQELDMWIHGG</sequence>
<evidence type="ECO:0000313" key="2">
    <source>
        <dbReference type="Proteomes" id="UP000552683"/>
    </source>
</evidence>
<dbReference type="EMBL" id="JACLZK010000002">
    <property type="protein sequence ID" value="MBC2883667.1"/>
    <property type="molecule type" value="Genomic_DNA"/>
</dbReference>
<keyword evidence="2" id="KW-1185">Reference proteome</keyword>
<protein>
    <submittedName>
        <fullName evidence="1">Uncharacterized protein</fullName>
    </submittedName>
</protein>